<dbReference type="PANTHER" id="PTHR43675:SF8">
    <property type="entry name" value="ARSENITE METHYLTRANSFERASE"/>
    <property type="match status" value="1"/>
</dbReference>
<organism evidence="10 11">
    <name type="scientific">Rothia kristinae</name>
    <dbReference type="NCBI Taxonomy" id="37923"/>
    <lineage>
        <taxon>Bacteria</taxon>
        <taxon>Bacillati</taxon>
        <taxon>Actinomycetota</taxon>
        <taxon>Actinomycetes</taxon>
        <taxon>Micrococcales</taxon>
        <taxon>Micrococcaceae</taxon>
        <taxon>Rothia</taxon>
    </lineage>
</organism>
<evidence type="ECO:0000313" key="10">
    <source>
        <dbReference type="EMBL" id="QQC58694.1"/>
    </source>
</evidence>
<evidence type="ECO:0000256" key="7">
    <source>
        <dbReference type="ARBA" id="ARBA00047943"/>
    </source>
</evidence>
<comment type="catalytic activity">
    <reaction evidence="6">
        <text>arsenic triglutathione + [thioredoxin]-dithiol + S-adenosyl-L-methionine + 2 H2O = methylarsonous acid + [thioredoxin]-disulfide + 3 glutathione + S-adenosyl-L-homocysteine + H(+)</text>
        <dbReference type="Rhea" id="RHEA:69460"/>
        <dbReference type="Rhea" id="RHEA-COMP:10698"/>
        <dbReference type="Rhea" id="RHEA-COMP:10700"/>
        <dbReference type="ChEBI" id="CHEBI:15377"/>
        <dbReference type="ChEBI" id="CHEBI:15378"/>
        <dbReference type="ChEBI" id="CHEBI:17826"/>
        <dbReference type="ChEBI" id="CHEBI:29950"/>
        <dbReference type="ChEBI" id="CHEBI:50058"/>
        <dbReference type="ChEBI" id="CHEBI:57856"/>
        <dbReference type="ChEBI" id="CHEBI:57925"/>
        <dbReference type="ChEBI" id="CHEBI:59789"/>
        <dbReference type="ChEBI" id="CHEBI:183640"/>
        <dbReference type="EC" id="2.1.1.137"/>
    </reaction>
</comment>
<dbReference type="Proteomes" id="UP000595221">
    <property type="component" value="Chromosome"/>
</dbReference>
<dbReference type="CDD" id="cd02440">
    <property type="entry name" value="AdoMet_MTases"/>
    <property type="match status" value="1"/>
</dbReference>
<dbReference type="GO" id="GO:0032259">
    <property type="term" value="P:methylation"/>
    <property type="evidence" value="ECO:0007669"/>
    <property type="project" value="UniProtKB-KW"/>
</dbReference>
<keyword evidence="1 10" id="KW-0808">Transferase</keyword>
<evidence type="ECO:0000256" key="2">
    <source>
        <dbReference type="ARBA" id="ARBA00022691"/>
    </source>
</evidence>
<name>A0A7T4MSG5_9MICC</name>
<evidence type="ECO:0000313" key="11">
    <source>
        <dbReference type="Proteomes" id="UP000595221"/>
    </source>
</evidence>
<evidence type="ECO:0000256" key="8">
    <source>
        <dbReference type="ARBA" id="ARBA00048428"/>
    </source>
</evidence>
<evidence type="ECO:0000256" key="1">
    <source>
        <dbReference type="ARBA" id="ARBA00022679"/>
    </source>
</evidence>
<gene>
    <name evidence="10" type="ORF">I6H58_06815</name>
</gene>
<dbReference type="EC" id="2.1.1.137" evidence="4"/>
<evidence type="ECO:0000256" key="4">
    <source>
        <dbReference type="ARBA" id="ARBA00034521"/>
    </source>
</evidence>
<keyword evidence="2" id="KW-0949">S-adenosyl-L-methionine</keyword>
<dbReference type="AlphaFoldDB" id="A0A7T4MSG5"/>
<dbReference type="InterPro" id="IPR025714">
    <property type="entry name" value="Methyltranfer_dom"/>
</dbReference>
<dbReference type="SUPFAM" id="SSF53335">
    <property type="entry name" value="S-adenosyl-L-methionine-dependent methyltransferases"/>
    <property type="match status" value="1"/>
</dbReference>
<dbReference type="Pfam" id="PF13847">
    <property type="entry name" value="Methyltransf_31"/>
    <property type="match status" value="1"/>
</dbReference>
<comment type="similarity">
    <text evidence="3">Belongs to the methyltransferase superfamily. Arsenite methyltransferase family.</text>
</comment>
<dbReference type="InterPro" id="IPR029063">
    <property type="entry name" value="SAM-dependent_MTases_sf"/>
</dbReference>
<evidence type="ECO:0000259" key="9">
    <source>
        <dbReference type="Pfam" id="PF13847"/>
    </source>
</evidence>
<accession>A0A7T4MSG5</accession>
<dbReference type="Gene3D" id="3.40.50.150">
    <property type="entry name" value="Vaccinia Virus protein VP39"/>
    <property type="match status" value="1"/>
</dbReference>
<dbReference type="RefSeq" id="WP_198489746.1">
    <property type="nucleotide sequence ID" value="NZ_CP066078.1"/>
</dbReference>
<evidence type="ECO:0000256" key="6">
    <source>
        <dbReference type="ARBA" id="ARBA00047941"/>
    </source>
</evidence>
<dbReference type="PANTHER" id="PTHR43675">
    <property type="entry name" value="ARSENITE METHYLTRANSFERASE"/>
    <property type="match status" value="1"/>
</dbReference>
<dbReference type="EMBL" id="CP066078">
    <property type="protein sequence ID" value="QQC58694.1"/>
    <property type="molecule type" value="Genomic_DNA"/>
</dbReference>
<feature type="domain" description="Methyltransferase" evidence="9">
    <location>
        <begin position="103"/>
        <end position="249"/>
    </location>
</feature>
<dbReference type="GO" id="GO:0030791">
    <property type="term" value="F:arsenite methyltransferase activity"/>
    <property type="evidence" value="ECO:0007669"/>
    <property type="project" value="UniProtKB-EC"/>
</dbReference>
<evidence type="ECO:0000256" key="5">
    <source>
        <dbReference type="ARBA" id="ARBA00034545"/>
    </source>
</evidence>
<reference evidence="10 11" key="1">
    <citation type="submission" date="2020-12" db="EMBL/GenBank/DDBJ databases">
        <title>FDA dAtabase for Regulatory Grade micrObial Sequences (FDA-ARGOS): Supporting development and validation of Infectious Disease Dx tests.</title>
        <authorList>
            <person name="Sproer C."/>
            <person name="Gronow S."/>
            <person name="Severitt S."/>
            <person name="Schroder I."/>
            <person name="Tallon L."/>
            <person name="Sadzewicz L."/>
            <person name="Zhao X."/>
            <person name="Boylan J."/>
            <person name="Ott S."/>
            <person name="Bowen H."/>
            <person name="Vavikolanu K."/>
            <person name="Mehta A."/>
            <person name="Aluvathingal J."/>
            <person name="Nadendla S."/>
            <person name="Lowell S."/>
            <person name="Myers T."/>
            <person name="Yan Y."/>
            <person name="Sichtig H."/>
        </authorList>
    </citation>
    <scope>NUCLEOTIDE SEQUENCE [LARGE SCALE GENOMIC DNA]</scope>
    <source>
        <strain evidence="10 11">FDAARGOS_1001</strain>
    </source>
</reference>
<comment type="catalytic activity">
    <reaction evidence="8">
        <text>arsenic triglutathione + 3 [thioredoxin]-dithiol + 3 S-adenosyl-L-methionine = trimethylarsine + 3 [thioredoxin]-disulfide + 3 glutathione + 3 S-adenosyl-L-homocysteine + 3 H(+)</text>
        <dbReference type="Rhea" id="RHEA:69432"/>
        <dbReference type="Rhea" id="RHEA-COMP:10698"/>
        <dbReference type="Rhea" id="RHEA-COMP:10700"/>
        <dbReference type="ChEBI" id="CHEBI:15378"/>
        <dbReference type="ChEBI" id="CHEBI:27130"/>
        <dbReference type="ChEBI" id="CHEBI:29950"/>
        <dbReference type="ChEBI" id="CHEBI:50058"/>
        <dbReference type="ChEBI" id="CHEBI:57856"/>
        <dbReference type="ChEBI" id="CHEBI:57925"/>
        <dbReference type="ChEBI" id="CHEBI:59789"/>
        <dbReference type="ChEBI" id="CHEBI:183640"/>
        <dbReference type="EC" id="2.1.1.137"/>
    </reaction>
</comment>
<proteinExistence type="inferred from homology"/>
<protein>
    <recommendedName>
        <fullName evidence="5">Arsenite methyltransferase</fullName>
        <ecNumber evidence="4">2.1.1.137</ecNumber>
    </recommendedName>
</protein>
<sequence>MSENENTELREQVRARYAQAATAVTTGTRNADLLVEEASVSSCCSSTSATEGSNEAADDSYCAPTERSFGAGLYDEATAAGLPLEAVEASLGCGNPTAVAELHEGERVLDLGSGGGIDVLLSARRVGPTGFAYGVDMTDEMLALAEKNKIEAGAENVEFLKGTIEDISLSGGSVDVVISNCVINLSTDKLAVLAEMIRVLAPGGRIGASDVVAEDRLAPEERAERGSYVGCIAGALSKTEYLDGLAKAGFTGASVEFTHEAADGMHAAIIRATKPTN</sequence>
<keyword evidence="10" id="KW-0489">Methyltransferase</keyword>
<evidence type="ECO:0000256" key="3">
    <source>
        <dbReference type="ARBA" id="ARBA00034487"/>
    </source>
</evidence>
<dbReference type="InterPro" id="IPR026669">
    <property type="entry name" value="Arsenite_MeTrfase-like"/>
</dbReference>
<comment type="catalytic activity">
    <reaction evidence="7">
        <text>arsenic triglutathione + 2 [thioredoxin]-dithiol + 2 S-adenosyl-L-methionine + H2O = dimethylarsinous acid + 2 [thioredoxin]-disulfide + 3 glutathione + 2 S-adenosyl-L-homocysteine + 2 H(+)</text>
        <dbReference type="Rhea" id="RHEA:69464"/>
        <dbReference type="Rhea" id="RHEA-COMP:10698"/>
        <dbReference type="Rhea" id="RHEA-COMP:10700"/>
        <dbReference type="ChEBI" id="CHEBI:15377"/>
        <dbReference type="ChEBI" id="CHEBI:15378"/>
        <dbReference type="ChEBI" id="CHEBI:23808"/>
        <dbReference type="ChEBI" id="CHEBI:29950"/>
        <dbReference type="ChEBI" id="CHEBI:50058"/>
        <dbReference type="ChEBI" id="CHEBI:57856"/>
        <dbReference type="ChEBI" id="CHEBI:57925"/>
        <dbReference type="ChEBI" id="CHEBI:59789"/>
        <dbReference type="ChEBI" id="CHEBI:183640"/>
        <dbReference type="EC" id="2.1.1.137"/>
    </reaction>
</comment>